<dbReference type="InterPro" id="IPR046216">
    <property type="entry name" value="DUF6249"/>
</dbReference>
<dbReference type="STRING" id="641691.SAMN05421636_11250"/>
<keyword evidence="4" id="KW-1185">Reference proteome</keyword>
<evidence type="ECO:0000259" key="2">
    <source>
        <dbReference type="Pfam" id="PF19762"/>
    </source>
</evidence>
<protein>
    <recommendedName>
        <fullName evidence="2">DUF6249 domain-containing protein</fullName>
    </recommendedName>
</protein>
<dbReference type="RefSeq" id="WP_091873911.1">
    <property type="nucleotide sequence ID" value="NZ_FNAO01000012.1"/>
</dbReference>
<keyword evidence="1" id="KW-0472">Membrane</keyword>
<name>A0A1G7IJD3_9FLAO</name>
<dbReference type="EMBL" id="FNAO01000012">
    <property type="protein sequence ID" value="SDF12725.1"/>
    <property type="molecule type" value="Genomic_DNA"/>
</dbReference>
<sequence>MGSEFVIIGFLAAAAFTIYYLIKSRHAEQMAKIEHGIACDDESNFKSNLILNLGIVLSALGAAVFVSYMVGHFTKMPDYISMPGFLLLFAGLGFLVSNRINKNRDS</sequence>
<reference evidence="3 4" key="1">
    <citation type="submission" date="2016-10" db="EMBL/GenBank/DDBJ databases">
        <authorList>
            <person name="de Groot N.N."/>
        </authorList>
    </citation>
    <scope>NUCLEOTIDE SEQUENCE [LARGE SCALE GENOMIC DNA]</scope>
    <source>
        <strain evidence="3 4">DSM 23421</strain>
    </source>
</reference>
<feature type="domain" description="DUF6249" evidence="2">
    <location>
        <begin position="7"/>
        <end position="102"/>
    </location>
</feature>
<feature type="transmembrane region" description="Helical" evidence="1">
    <location>
        <begin position="49"/>
        <end position="73"/>
    </location>
</feature>
<evidence type="ECO:0000256" key="1">
    <source>
        <dbReference type="SAM" id="Phobius"/>
    </source>
</evidence>
<keyword evidence="1" id="KW-1133">Transmembrane helix</keyword>
<gene>
    <name evidence="3" type="ORF">SAMN05421636_11250</name>
</gene>
<keyword evidence="1" id="KW-0812">Transmembrane</keyword>
<organism evidence="3 4">
    <name type="scientific">Pricia antarctica</name>
    <dbReference type="NCBI Taxonomy" id="641691"/>
    <lineage>
        <taxon>Bacteria</taxon>
        <taxon>Pseudomonadati</taxon>
        <taxon>Bacteroidota</taxon>
        <taxon>Flavobacteriia</taxon>
        <taxon>Flavobacteriales</taxon>
        <taxon>Flavobacteriaceae</taxon>
        <taxon>Pricia</taxon>
    </lineage>
</organism>
<feature type="transmembrane region" description="Helical" evidence="1">
    <location>
        <begin position="79"/>
        <end position="97"/>
    </location>
</feature>
<proteinExistence type="predicted"/>
<dbReference type="Pfam" id="PF19762">
    <property type="entry name" value="DUF6249"/>
    <property type="match status" value="1"/>
</dbReference>
<dbReference type="Proteomes" id="UP000199109">
    <property type="component" value="Unassembled WGS sequence"/>
</dbReference>
<evidence type="ECO:0000313" key="4">
    <source>
        <dbReference type="Proteomes" id="UP000199109"/>
    </source>
</evidence>
<dbReference type="AlphaFoldDB" id="A0A1G7IJD3"/>
<evidence type="ECO:0000313" key="3">
    <source>
        <dbReference type="EMBL" id="SDF12725.1"/>
    </source>
</evidence>
<dbReference type="OrthoDB" id="679295at2"/>
<accession>A0A1G7IJD3</accession>
<feature type="transmembrane region" description="Helical" evidence="1">
    <location>
        <begin position="6"/>
        <end position="22"/>
    </location>
</feature>